<sequence>MPPSVARTAPVSGPTAPVDMESAQGPVSPARSRQIVNRLKAEPGPDSILDQHLQVESAVTGSPLVTGNAVTLLQDGEATYRAMFQAIAAARHHINLETYILQDDEAGNRFADALIARRQQGLQVNVLHDGVGTLETPTSFFERLKAAGIQVVEYNPVNPLRAKAGWDVNERDHRKLLVVDGEVAFLGGINISAVYSGSAGSAPLKRGARRPAAENDAEQRPWRDTHLRIEGPVVAELQKSFLEVWAAQKGPALDAAQYLPARPKARGQQVVRAIASSPDQGHSPIYATLISSIEHAEKRIWIMMAYFVPDPQLVAALSAAAQRGVEVKLILPRHSDAKLVLSAGRAQYGTLLDSGVQIYERRHVLLHAKTAVIDGVWSTVGSSNLDWRSFVHNLELNAVVLGSEFAEQMEQSFERDLAVSDRLSLQAWQERPLRQRVGEWIGQLLQYWL</sequence>
<keyword evidence="5" id="KW-0677">Repeat</keyword>
<feature type="region of interest" description="Disordered" evidence="9">
    <location>
        <begin position="1"/>
        <end position="31"/>
    </location>
</feature>
<dbReference type="SMART" id="SM00155">
    <property type="entry name" value="PLDc"/>
    <property type="match status" value="2"/>
</dbReference>
<gene>
    <name evidence="11" type="primary">cls</name>
    <name evidence="11" type="ORF">AACH06_08710</name>
</gene>
<evidence type="ECO:0000313" key="12">
    <source>
        <dbReference type="Proteomes" id="UP001371218"/>
    </source>
</evidence>
<dbReference type="PANTHER" id="PTHR21248:SF22">
    <property type="entry name" value="PHOSPHOLIPASE D"/>
    <property type="match status" value="1"/>
</dbReference>
<dbReference type="Gene3D" id="3.30.870.10">
    <property type="entry name" value="Endonuclease Chain A"/>
    <property type="match status" value="2"/>
</dbReference>
<keyword evidence="12" id="KW-1185">Reference proteome</keyword>
<feature type="domain" description="PLD phosphodiesterase" evidence="10">
    <location>
        <begin position="362"/>
        <end position="389"/>
    </location>
</feature>
<evidence type="ECO:0000256" key="4">
    <source>
        <dbReference type="ARBA" id="ARBA00022692"/>
    </source>
</evidence>
<evidence type="ECO:0000256" key="1">
    <source>
        <dbReference type="ARBA" id="ARBA00004236"/>
    </source>
</evidence>
<organism evidence="11 12">
    <name type="scientific">Ideonella lacteola</name>
    <dbReference type="NCBI Taxonomy" id="2984193"/>
    <lineage>
        <taxon>Bacteria</taxon>
        <taxon>Pseudomonadati</taxon>
        <taxon>Pseudomonadota</taxon>
        <taxon>Betaproteobacteria</taxon>
        <taxon>Burkholderiales</taxon>
        <taxon>Sphaerotilaceae</taxon>
        <taxon>Ideonella</taxon>
    </lineage>
</organism>
<dbReference type="RefSeq" id="WP_341425264.1">
    <property type="nucleotide sequence ID" value="NZ_JBBUTG010000004.1"/>
</dbReference>
<evidence type="ECO:0000256" key="9">
    <source>
        <dbReference type="SAM" id="MobiDB-lite"/>
    </source>
</evidence>
<dbReference type="SUPFAM" id="SSF56024">
    <property type="entry name" value="Phospholipase D/nuclease"/>
    <property type="match status" value="2"/>
</dbReference>
<keyword evidence="7" id="KW-0472">Membrane</keyword>
<proteinExistence type="predicted"/>
<evidence type="ECO:0000256" key="7">
    <source>
        <dbReference type="ARBA" id="ARBA00023136"/>
    </source>
</evidence>
<dbReference type="NCBIfam" id="TIGR04265">
    <property type="entry name" value="bac_cardiolipin"/>
    <property type="match status" value="1"/>
</dbReference>
<evidence type="ECO:0000256" key="2">
    <source>
        <dbReference type="ARBA" id="ARBA00022475"/>
    </source>
</evidence>
<dbReference type="PROSITE" id="PS50035">
    <property type="entry name" value="PLD"/>
    <property type="match status" value="2"/>
</dbReference>
<dbReference type="PANTHER" id="PTHR21248">
    <property type="entry name" value="CARDIOLIPIN SYNTHASE"/>
    <property type="match status" value="1"/>
</dbReference>
<dbReference type="InterPro" id="IPR022924">
    <property type="entry name" value="Cardiolipin_synthase"/>
</dbReference>
<feature type="region of interest" description="Disordered" evidence="9">
    <location>
        <begin position="199"/>
        <end position="220"/>
    </location>
</feature>
<evidence type="ECO:0000256" key="6">
    <source>
        <dbReference type="ARBA" id="ARBA00022989"/>
    </source>
</evidence>
<evidence type="ECO:0000256" key="5">
    <source>
        <dbReference type="ARBA" id="ARBA00022737"/>
    </source>
</evidence>
<dbReference type="EMBL" id="JBBUTG010000004">
    <property type="protein sequence ID" value="MEK8030891.1"/>
    <property type="molecule type" value="Genomic_DNA"/>
</dbReference>
<dbReference type="InterPro" id="IPR001736">
    <property type="entry name" value="PLipase_D/transphosphatidylase"/>
</dbReference>
<comment type="subcellular location">
    <subcellularLocation>
        <location evidence="1">Cell membrane</location>
    </subcellularLocation>
</comment>
<keyword evidence="3" id="KW-0808">Transferase</keyword>
<dbReference type="EC" id="2.7.8.-" evidence="8"/>
<evidence type="ECO:0000313" key="11">
    <source>
        <dbReference type="EMBL" id="MEK8030891.1"/>
    </source>
</evidence>
<protein>
    <recommendedName>
        <fullName evidence="8">Cardiolipin synthase</fullName>
        <ecNumber evidence="8">2.7.8.-</ecNumber>
    </recommendedName>
</protein>
<feature type="domain" description="PLD phosphodiesterase" evidence="10">
    <location>
        <begin position="168"/>
        <end position="195"/>
    </location>
</feature>
<dbReference type="InterPro" id="IPR025202">
    <property type="entry name" value="PLD-like_dom"/>
</dbReference>
<dbReference type="Proteomes" id="UP001371218">
    <property type="component" value="Unassembled WGS sequence"/>
</dbReference>
<dbReference type="Pfam" id="PF13091">
    <property type="entry name" value="PLDc_2"/>
    <property type="match status" value="2"/>
</dbReference>
<feature type="compositionally biased region" description="Basic and acidic residues" evidence="9">
    <location>
        <begin position="211"/>
        <end position="220"/>
    </location>
</feature>
<name>A0ABU9BM27_9BURK</name>
<evidence type="ECO:0000259" key="10">
    <source>
        <dbReference type="PROSITE" id="PS50035"/>
    </source>
</evidence>
<keyword evidence="2" id="KW-1003">Cell membrane</keyword>
<keyword evidence="4" id="KW-0812">Transmembrane</keyword>
<evidence type="ECO:0000256" key="3">
    <source>
        <dbReference type="ARBA" id="ARBA00022679"/>
    </source>
</evidence>
<accession>A0ABU9BM27</accession>
<keyword evidence="6" id="KW-1133">Transmembrane helix</keyword>
<dbReference type="CDD" id="cd09110">
    <property type="entry name" value="PLDc_CLS_1"/>
    <property type="match status" value="1"/>
</dbReference>
<evidence type="ECO:0000256" key="8">
    <source>
        <dbReference type="NCBIfam" id="TIGR04265"/>
    </source>
</evidence>
<dbReference type="CDD" id="cd09159">
    <property type="entry name" value="PLDc_ybhO_like_2"/>
    <property type="match status" value="1"/>
</dbReference>
<reference evidence="11 12" key="1">
    <citation type="submission" date="2024-04" db="EMBL/GenBank/DDBJ databases">
        <title>Novel species of the genus Ideonella isolated from streams.</title>
        <authorList>
            <person name="Lu H."/>
        </authorList>
    </citation>
    <scope>NUCLEOTIDE SEQUENCE [LARGE SCALE GENOMIC DNA]</scope>
    <source>
        <strain evidence="11 12">DXS29W</strain>
    </source>
</reference>
<comment type="caution">
    <text evidence="11">The sequence shown here is derived from an EMBL/GenBank/DDBJ whole genome shotgun (WGS) entry which is preliminary data.</text>
</comment>